<dbReference type="InterPro" id="IPR045108">
    <property type="entry name" value="TXNDC17-like"/>
</dbReference>
<dbReference type="Proteomes" id="UP000242474">
    <property type="component" value="Unassembled WGS sequence"/>
</dbReference>
<evidence type="ECO:0000313" key="3">
    <source>
        <dbReference type="EMBL" id="PIA12784.1"/>
    </source>
</evidence>
<name>A0A2G5B1B7_COERN</name>
<dbReference type="SUPFAM" id="SSF52833">
    <property type="entry name" value="Thioredoxin-like"/>
    <property type="match status" value="1"/>
</dbReference>
<protein>
    <recommendedName>
        <fullName evidence="2">Thioredoxin domain-containing protein</fullName>
    </recommendedName>
</protein>
<reference evidence="3 4" key="1">
    <citation type="journal article" date="2015" name="Genome Biol. Evol.">
        <title>Phylogenomic analyses indicate that early fungi evolved digesting cell walls of algal ancestors of land plants.</title>
        <authorList>
            <person name="Chang Y."/>
            <person name="Wang S."/>
            <person name="Sekimoto S."/>
            <person name="Aerts A.L."/>
            <person name="Choi C."/>
            <person name="Clum A."/>
            <person name="LaButti K.M."/>
            <person name="Lindquist E.A."/>
            <person name="Yee Ngan C."/>
            <person name="Ohm R.A."/>
            <person name="Salamov A.A."/>
            <person name="Grigoriev I.V."/>
            <person name="Spatafora J.W."/>
            <person name="Berbee M.L."/>
        </authorList>
    </citation>
    <scope>NUCLEOTIDE SEQUENCE [LARGE SCALE GENOMIC DNA]</scope>
    <source>
        <strain evidence="3 4">NRRL 1564</strain>
    </source>
</reference>
<dbReference type="PANTHER" id="PTHR12452:SF0">
    <property type="entry name" value="THIOREDOXIN DOMAIN-CONTAINING PROTEIN 17"/>
    <property type="match status" value="1"/>
</dbReference>
<evidence type="ECO:0000259" key="2">
    <source>
        <dbReference type="Pfam" id="PF06110"/>
    </source>
</evidence>
<dbReference type="OrthoDB" id="78947at2759"/>
<gene>
    <name evidence="3" type="ORF">COEREDRAFT_67918</name>
</gene>
<proteinExistence type="inferred from homology"/>
<comment type="similarity">
    <text evidence="1">Belongs to the thioredoxin family.</text>
</comment>
<sequence>MKCVRVTDPKKFDEVVCTALRDSSAVFVLFFGREDPSSGVSWCPDCVIADPIVRSALANIKNAILLEVPVDRASNLTSPTNIFRHRKDIMLGRIPTLMRWTLNGPMKLRLVEDECKKQAINTFVAKTDLLLLAEKNSKIKPQ</sequence>
<dbReference type="InterPro" id="IPR010357">
    <property type="entry name" value="TXNDC17_dom"/>
</dbReference>
<dbReference type="GO" id="GO:0005829">
    <property type="term" value="C:cytosol"/>
    <property type="evidence" value="ECO:0007669"/>
    <property type="project" value="TreeGrafter"/>
</dbReference>
<evidence type="ECO:0000256" key="1">
    <source>
        <dbReference type="ARBA" id="ARBA00008987"/>
    </source>
</evidence>
<dbReference type="EMBL" id="KZ303570">
    <property type="protein sequence ID" value="PIA12784.1"/>
    <property type="molecule type" value="Genomic_DNA"/>
</dbReference>
<feature type="domain" description="Thioredoxin" evidence="2">
    <location>
        <begin position="10"/>
        <end position="119"/>
    </location>
</feature>
<dbReference type="PANTHER" id="PTHR12452">
    <property type="entry name" value="42-9-9 PROTEIN-RELATED"/>
    <property type="match status" value="1"/>
</dbReference>
<evidence type="ECO:0000313" key="4">
    <source>
        <dbReference type="Proteomes" id="UP000242474"/>
    </source>
</evidence>
<dbReference type="Pfam" id="PF06110">
    <property type="entry name" value="TXD17-like_Trx"/>
    <property type="match status" value="1"/>
</dbReference>
<dbReference type="AlphaFoldDB" id="A0A2G5B1B7"/>
<dbReference type="Gene3D" id="3.40.30.10">
    <property type="entry name" value="Glutaredoxin"/>
    <property type="match status" value="1"/>
</dbReference>
<dbReference type="InterPro" id="IPR036249">
    <property type="entry name" value="Thioredoxin-like_sf"/>
</dbReference>
<organism evidence="3 4">
    <name type="scientific">Coemansia reversa (strain ATCC 12441 / NRRL 1564)</name>
    <dbReference type="NCBI Taxonomy" id="763665"/>
    <lineage>
        <taxon>Eukaryota</taxon>
        <taxon>Fungi</taxon>
        <taxon>Fungi incertae sedis</taxon>
        <taxon>Zoopagomycota</taxon>
        <taxon>Kickxellomycotina</taxon>
        <taxon>Kickxellomycetes</taxon>
        <taxon>Kickxellales</taxon>
        <taxon>Kickxellaceae</taxon>
        <taxon>Coemansia</taxon>
    </lineage>
</organism>
<dbReference type="GO" id="GO:0047134">
    <property type="term" value="F:protein-disulfide reductase [NAD(P)H] activity"/>
    <property type="evidence" value="ECO:0007669"/>
    <property type="project" value="InterPro"/>
</dbReference>
<keyword evidence="4" id="KW-1185">Reference proteome</keyword>
<accession>A0A2G5B1B7</accession>
<dbReference type="STRING" id="763665.A0A2G5B1B7"/>